<keyword evidence="2" id="KW-1185">Reference proteome</keyword>
<proteinExistence type="predicted"/>
<feature type="non-terminal residue" evidence="1">
    <location>
        <position position="1"/>
    </location>
</feature>
<sequence length="156" mass="18395">MKAHVEEEFFKEVFSSKCKEPQIIKVLKAISRRNFGGRVYHQIGSGRKFEEGLMYELKRVITLMAIREFLELVEKVKLVERLGRLECNQEELSTKEVSRPMVPLMIDRWRISFLQLSRNILCRELANQTTDQVLLVRWPALCFLMFVDGVNMFQVP</sequence>
<organism evidence="1 2">
    <name type="scientific">Mucuna pruriens</name>
    <name type="common">Velvet bean</name>
    <name type="synonym">Dolichos pruriens</name>
    <dbReference type="NCBI Taxonomy" id="157652"/>
    <lineage>
        <taxon>Eukaryota</taxon>
        <taxon>Viridiplantae</taxon>
        <taxon>Streptophyta</taxon>
        <taxon>Embryophyta</taxon>
        <taxon>Tracheophyta</taxon>
        <taxon>Spermatophyta</taxon>
        <taxon>Magnoliopsida</taxon>
        <taxon>eudicotyledons</taxon>
        <taxon>Gunneridae</taxon>
        <taxon>Pentapetalae</taxon>
        <taxon>rosids</taxon>
        <taxon>fabids</taxon>
        <taxon>Fabales</taxon>
        <taxon>Fabaceae</taxon>
        <taxon>Papilionoideae</taxon>
        <taxon>50 kb inversion clade</taxon>
        <taxon>NPAAA clade</taxon>
        <taxon>indigoferoid/millettioid clade</taxon>
        <taxon>Phaseoleae</taxon>
        <taxon>Mucuna</taxon>
    </lineage>
</organism>
<accession>A0A371IAM9</accession>
<comment type="caution">
    <text evidence="1">The sequence shown here is derived from an EMBL/GenBank/DDBJ whole genome shotgun (WGS) entry which is preliminary data.</text>
</comment>
<gene>
    <name evidence="1" type="ORF">CR513_03261</name>
</gene>
<evidence type="ECO:0000313" key="2">
    <source>
        <dbReference type="Proteomes" id="UP000257109"/>
    </source>
</evidence>
<dbReference type="AlphaFoldDB" id="A0A371IAM9"/>
<dbReference type="EMBL" id="QJKJ01000543">
    <property type="protein sequence ID" value="RDY12024.1"/>
    <property type="molecule type" value="Genomic_DNA"/>
</dbReference>
<protein>
    <submittedName>
        <fullName evidence="1">Uncharacterized protein</fullName>
    </submittedName>
</protein>
<evidence type="ECO:0000313" key="1">
    <source>
        <dbReference type="EMBL" id="RDY12024.1"/>
    </source>
</evidence>
<name>A0A371IAM9_MUCPR</name>
<reference evidence="1" key="1">
    <citation type="submission" date="2018-05" db="EMBL/GenBank/DDBJ databases">
        <title>Draft genome of Mucuna pruriens seed.</title>
        <authorList>
            <person name="Nnadi N.E."/>
            <person name="Vos R."/>
            <person name="Hasami M.H."/>
            <person name="Devisetty U.K."/>
            <person name="Aguiy J.C."/>
        </authorList>
    </citation>
    <scope>NUCLEOTIDE SEQUENCE [LARGE SCALE GENOMIC DNA]</scope>
    <source>
        <strain evidence="1">JCA_2017</strain>
    </source>
</reference>
<dbReference type="Proteomes" id="UP000257109">
    <property type="component" value="Unassembled WGS sequence"/>
</dbReference>